<keyword evidence="3 4" id="KW-0234">DNA repair</keyword>
<dbReference type="Pfam" id="PF08676">
    <property type="entry name" value="MutL_C"/>
    <property type="match status" value="1"/>
</dbReference>
<keyword evidence="8" id="KW-0255">Endonuclease</keyword>
<dbReference type="InterPro" id="IPR037198">
    <property type="entry name" value="MutL_C_sf"/>
</dbReference>
<dbReference type="InterPro" id="IPR013507">
    <property type="entry name" value="DNA_mismatch_S5_2-like"/>
</dbReference>
<reference evidence="8 9" key="1">
    <citation type="submission" date="2020-08" db="EMBL/GenBank/DDBJ databases">
        <title>Genome public.</title>
        <authorList>
            <person name="Liu C."/>
            <person name="Sun Q."/>
        </authorList>
    </citation>
    <scope>NUCLEOTIDE SEQUENCE [LARGE SCALE GENOMIC DNA]</scope>
    <source>
        <strain evidence="8 9">NSJ-27</strain>
    </source>
</reference>
<gene>
    <name evidence="4 8" type="primary">mutL</name>
    <name evidence="8" type="ORF">H8Z77_04295</name>
</gene>
<dbReference type="CDD" id="cd00782">
    <property type="entry name" value="MutL_Trans"/>
    <property type="match status" value="1"/>
</dbReference>
<dbReference type="InterPro" id="IPR038973">
    <property type="entry name" value="MutL/Mlh/Pms-like"/>
</dbReference>
<keyword evidence="8" id="KW-0378">Hydrolase</keyword>
<dbReference type="InterPro" id="IPR002099">
    <property type="entry name" value="MutL/Mlh/PMS"/>
</dbReference>
<dbReference type="SUPFAM" id="SSF55874">
    <property type="entry name" value="ATPase domain of HSP90 chaperone/DNA topoisomerase II/histidine kinase"/>
    <property type="match status" value="1"/>
</dbReference>
<dbReference type="InterPro" id="IPR042120">
    <property type="entry name" value="MutL_C_dimsub"/>
</dbReference>
<dbReference type="Pfam" id="PF01119">
    <property type="entry name" value="DNA_mis_repair"/>
    <property type="match status" value="1"/>
</dbReference>
<dbReference type="SMART" id="SM01340">
    <property type="entry name" value="DNA_mis_repair"/>
    <property type="match status" value="1"/>
</dbReference>
<dbReference type="PANTHER" id="PTHR10073:SF12">
    <property type="entry name" value="DNA MISMATCH REPAIR PROTEIN MLH1"/>
    <property type="match status" value="1"/>
</dbReference>
<dbReference type="Gene3D" id="3.30.1540.20">
    <property type="entry name" value="MutL, C-terminal domain, dimerisation subdomain"/>
    <property type="match status" value="1"/>
</dbReference>
<feature type="compositionally biased region" description="Basic and acidic residues" evidence="5">
    <location>
        <begin position="405"/>
        <end position="422"/>
    </location>
</feature>
<dbReference type="Proteomes" id="UP000649151">
    <property type="component" value="Unassembled WGS sequence"/>
</dbReference>
<feature type="region of interest" description="Disordered" evidence="5">
    <location>
        <begin position="351"/>
        <end position="379"/>
    </location>
</feature>
<dbReference type="PANTHER" id="PTHR10073">
    <property type="entry name" value="DNA MISMATCH REPAIR PROTEIN MLH, PMS, MUTL"/>
    <property type="match status" value="1"/>
</dbReference>
<dbReference type="Gene3D" id="3.30.230.10">
    <property type="match status" value="1"/>
</dbReference>
<feature type="compositionally biased region" description="Polar residues" evidence="5">
    <location>
        <begin position="391"/>
        <end position="403"/>
    </location>
</feature>
<proteinExistence type="inferred from homology"/>
<protein>
    <recommendedName>
        <fullName evidence="4">DNA mismatch repair protein MutL</fullName>
    </recommendedName>
</protein>
<dbReference type="GO" id="GO:0004519">
    <property type="term" value="F:endonuclease activity"/>
    <property type="evidence" value="ECO:0007669"/>
    <property type="project" value="UniProtKB-KW"/>
</dbReference>
<accession>A0ABR7IQ56</accession>
<dbReference type="InterPro" id="IPR014762">
    <property type="entry name" value="DNA_mismatch_repair_CS"/>
</dbReference>
<sequence length="634" mass="71720">MPKINLLDKNVSELIAAGEVIERPASIVKELLENAVDSGATNVTIEIRRGGKSLIRVTDNGCGIAAEDVPKAFLRHATSKISDQDDLDRIGTLGFRGEALASICAVAKVELLTKPAEQEYGTRYLIQGGEEVSLEPYGCSAGTTILVRDVFYNVPARLKFLKKDVTEANSIQSIVDKIALSHPEVSFQMLREGKQVLHTPGNGDLFAVIYAVFGREFATSLMKVDSNHKVKVTGFTSIPTQTRSNRSMQHFFINGRYVKSKTCIAALEEAYKGSIMVGKFPACVLELSLPLDSVDVNVHPAKIEVRFSDEQAVFEAVYFAVKQAIAKDNQLTQQPEQPQVKPHIERVVFHPRQQEQTTLPKKATFQQSKPDYHSEPEPSINQENYQFLSRSSFQKKQPEQQPVSRLEDRIILEEPLPEEPKPESVPTPEPLLQQQETVVMESQQPPEIRLIGELFQTYILAEIDGMFVAVDKHAAHERILYEELKAQNDHPMERQLLLSPIRLTLSREEYGCVLDHLEQIQHMGFLAENFGDRSILIREIPLVLDQHNCQEVFEDLINNICQNKKDITPKVLDDLYHSMACKAAIKANDHNTPEELYQLLQRVWTDESIRYCPHGRPVILTFTKERFEKQFGRT</sequence>
<dbReference type="HAMAP" id="MF_00149">
    <property type="entry name" value="DNA_mis_repair"/>
    <property type="match status" value="1"/>
</dbReference>
<dbReference type="SMART" id="SM00853">
    <property type="entry name" value="MutL_C"/>
    <property type="match status" value="1"/>
</dbReference>
<keyword evidence="2 4" id="KW-0227">DNA damage</keyword>
<dbReference type="Pfam" id="PF13589">
    <property type="entry name" value="HATPase_c_3"/>
    <property type="match status" value="1"/>
</dbReference>
<dbReference type="RefSeq" id="WP_186996282.1">
    <property type="nucleotide sequence ID" value="NZ_JACOQK010000001.1"/>
</dbReference>
<evidence type="ECO:0000259" key="7">
    <source>
        <dbReference type="SMART" id="SM01340"/>
    </source>
</evidence>
<dbReference type="InterPro" id="IPR014721">
    <property type="entry name" value="Ribsml_uS5_D2-typ_fold_subgr"/>
</dbReference>
<evidence type="ECO:0000256" key="1">
    <source>
        <dbReference type="ARBA" id="ARBA00006082"/>
    </source>
</evidence>
<dbReference type="InterPro" id="IPR020568">
    <property type="entry name" value="Ribosomal_Su5_D2-typ_SF"/>
</dbReference>
<feature type="domain" description="MutL C-terminal dimerisation" evidence="6">
    <location>
        <begin position="450"/>
        <end position="591"/>
    </location>
</feature>
<dbReference type="NCBIfam" id="TIGR00585">
    <property type="entry name" value="mutl"/>
    <property type="match status" value="1"/>
</dbReference>
<dbReference type="InterPro" id="IPR042121">
    <property type="entry name" value="MutL_C_regsub"/>
</dbReference>
<dbReference type="Gene3D" id="3.30.565.10">
    <property type="entry name" value="Histidine kinase-like ATPase, C-terminal domain"/>
    <property type="match status" value="1"/>
</dbReference>
<dbReference type="PROSITE" id="PS00058">
    <property type="entry name" value="DNA_MISMATCH_REPAIR_1"/>
    <property type="match status" value="1"/>
</dbReference>
<evidence type="ECO:0000256" key="3">
    <source>
        <dbReference type="ARBA" id="ARBA00023204"/>
    </source>
</evidence>
<dbReference type="SUPFAM" id="SSF54211">
    <property type="entry name" value="Ribosomal protein S5 domain 2-like"/>
    <property type="match status" value="1"/>
</dbReference>
<dbReference type="InterPro" id="IPR036890">
    <property type="entry name" value="HATPase_C_sf"/>
</dbReference>
<organism evidence="8 9">
    <name type="scientific">Clostridium facile</name>
    <dbReference type="NCBI Taxonomy" id="2763035"/>
    <lineage>
        <taxon>Bacteria</taxon>
        <taxon>Bacillati</taxon>
        <taxon>Bacillota</taxon>
        <taxon>Clostridia</taxon>
        <taxon>Eubacteriales</taxon>
        <taxon>Clostridiaceae</taxon>
        <taxon>Clostridium</taxon>
    </lineage>
</organism>
<evidence type="ECO:0000256" key="4">
    <source>
        <dbReference type="HAMAP-Rule" id="MF_00149"/>
    </source>
</evidence>
<dbReference type="SUPFAM" id="SSF118116">
    <property type="entry name" value="DNA mismatch repair protein MutL"/>
    <property type="match status" value="1"/>
</dbReference>
<evidence type="ECO:0000259" key="6">
    <source>
        <dbReference type="SMART" id="SM00853"/>
    </source>
</evidence>
<dbReference type="CDD" id="cd16926">
    <property type="entry name" value="HATPase_MutL-MLH-PMS-like"/>
    <property type="match status" value="1"/>
</dbReference>
<keyword evidence="9" id="KW-1185">Reference proteome</keyword>
<evidence type="ECO:0000256" key="2">
    <source>
        <dbReference type="ARBA" id="ARBA00022763"/>
    </source>
</evidence>
<feature type="domain" description="DNA mismatch repair protein S5" evidence="7">
    <location>
        <begin position="209"/>
        <end position="326"/>
    </location>
</feature>
<dbReference type="Gene3D" id="3.30.1370.100">
    <property type="entry name" value="MutL, C-terminal domain, regulatory subdomain"/>
    <property type="match status" value="1"/>
</dbReference>
<dbReference type="InterPro" id="IPR014790">
    <property type="entry name" value="MutL_C"/>
</dbReference>
<evidence type="ECO:0000313" key="8">
    <source>
        <dbReference type="EMBL" id="MBC5787247.1"/>
    </source>
</evidence>
<comment type="caution">
    <text evidence="8">The sequence shown here is derived from an EMBL/GenBank/DDBJ whole genome shotgun (WGS) entry which is preliminary data.</text>
</comment>
<keyword evidence="8" id="KW-0540">Nuclease</keyword>
<evidence type="ECO:0000313" key="9">
    <source>
        <dbReference type="Proteomes" id="UP000649151"/>
    </source>
</evidence>
<feature type="compositionally biased region" description="Polar residues" evidence="5">
    <location>
        <begin position="354"/>
        <end position="369"/>
    </location>
</feature>
<dbReference type="EMBL" id="JACOQK010000001">
    <property type="protein sequence ID" value="MBC5787247.1"/>
    <property type="molecule type" value="Genomic_DNA"/>
</dbReference>
<feature type="region of interest" description="Disordered" evidence="5">
    <location>
        <begin position="391"/>
        <end position="428"/>
    </location>
</feature>
<comment type="similarity">
    <text evidence="1 4">Belongs to the DNA mismatch repair MutL/HexB family.</text>
</comment>
<comment type="function">
    <text evidence="4">This protein is involved in the repair of mismatches in DNA. It is required for dam-dependent methyl-directed DNA mismatch repair. May act as a 'molecular matchmaker', a protein that promotes the formation of a stable complex between two or more DNA-binding proteins in an ATP-dependent manner without itself being part of a final effector complex.</text>
</comment>
<evidence type="ECO:0000256" key="5">
    <source>
        <dbReference type="SAM" id="MobiDB-lite"/>
    </source>
</evidence>
<dbReference type="InterPro" id="IPR020667">
    <property type="entry name" value="DNA_mismatch_repair_MutL"/>
</dbReference>
<name>A0ABR7IQ56_9CLOT</name>